<feature type="region of interest" description="Disordered" evidence="2">
    <location>
        <begin position="306"/>
        <end position="329"/>
    </location>
</feature>
<evidence type="ECO:0000313" key="3">
    <source>
        <dbReference type="EMBL" id="CAI2383134.1"/>
    </source>
</evidence>
<keyword evidence="4" id="KW-1185">Reference proteome</keyword>
<feature type="coiled-coil region" evidence="1">
    <location>
        <begin position="115"/>
        <end position="142"/>
    </location>
</feature>
<feature type="region of interest" description="Disordered" evidence="2">
    <location>
        <begin position="1"/>
        <end position="33"/>
    </location>
</feature>
<organism evidence="3 4">
    <name type="scientific">Euplotes crassus</name>
    <dbReference type="NCBI Taxonomy" id="5936"/>
    <lineage>
        <taxon>Eukaryota</taxon>
        <taxon>Sar</taxon>
        <taxon>Alveolata</taxon>
        <taxon>Ciliophora</taxon>
        <taxon>Intramacronucleata</taxon>
        <taxon>Spirotrichea</taxon>
        <taxon>Hypotrichia</taxon>
        <taxon>Euplotida</taxon>
        <taxon>Euplotidae</taxon>
        <taxon>Moneuplotes</taxon>
    </lineage>
</organism>
<feature type="region of interest" description="Disordered" evidence="2">
    <location>
        <begin position="866"/>
        <end position="889"/>
    </location>
</feature>
<name>A0AAD2D6J6_EUPCR</name>
<reference evidence="3" key="1">
    <citation type="submission" date="2023-07" db="EMBL/GenBank/DDBJ databases">
        <authorList>
            <consortium name="AG Swart"/>
            <person name="Singh M."/>
            <person name="Singh A."/>
            <person name="Seah K."/>
            <person name="Emmerich C."/>
        </authorList>
    </citation>
    <scope>NUCLEOTIDE SEQUENCE</scope>
    <source>
        <strain evidence="3">DP1</strain>
    </source>
</reference>
<keyword evidence="1" id="KW-0175">Coiled coil</keyword>
<evidence type="ECO:0000313" key="4">
    <source>
        <dbReference type="Proteomes" id="UP001295684"/>
    </source>
</evidence>
<sequence>MSTVFDKTQLSRDYSRSLHPSPRERQPLTKYPYSEELEEREKVQRLENRLESAHELIHSLRLGYYKELNSLRQLLDKKHQERENFEYLEIRFFTPTDGLDDRVIDLLNTKIIEIKDKYEEHIHLLGEKYEFLEKQIEAYNKIDPNLISITDPFSADMLIMKMTLVEKRPRHIWNLIEKHYGKNFFRNTAHFVYGLSEKDVDEIFREQEKNLNEYKTKTLAKMSQLCEESEIEIARLRKELDDKNQKHSTLEAKYFQGLKESRKDAKEQIRTEYEELYNCKFQMFDIERQEMCDEMKELKNTIRRLGSGILPQESDEGESPVKSPTKAKNQVDEVNPTKITKYKSMIQEKFEQLAYENSKNISRIFELEKEAELVEAHNKSLSFENESLKQECDRLKTDIKFFEMKEKGLRDQIAELDKENDILEGKLIKIALNKLNPDELLRFKNKLESAGIKFEGKAQDTYVKLTKKSQQTFEHVDNEANKRRDNIYLEDYKPKSIQTNISGTYGDLIRVNSEASPNHFSMEKENQCAPKVNSYGVQTDIEILPSDEIAGSILNSFDRAFKAGNDFSEIIEEFSHSQNTLYKKHSHHSIVPMNNQEVQTDCFDLLRQGIDTKKPHSDAFVQTDEEEPGSQENYKLQADSDLFSIGDLRSQINLTEAMTTCNKSKVSDSSAQKLGPMSQIFDGLQSVVRLIESENLNTQKPLLKSTLSDFKISIIRLIDTILNLKRKIKKLGNEKKKLKTPEIKVNSYNLTTVQKILENQFNVRTVGVQTNNIEFHEAKRPQSVISKKIVSNKRSLLSTSPSFKINKPCSSLLSSLNSCRMKQQKRFSVFSEKSDLQLSVLNDRSGLNTSKLLSIVSCTKDKRSRHRSKFVKESRRKLSRSILRKTMKS</sequence>
<feature type="compositionally biased region" description="Basic and acidic residues" evidence="2">
    <location>
        <begin position="9"/>
        <end position="27"/>
    </location>
</feature>
<dbReference type="Proteomes" id="UP001295684">
    <property type="component" value="Unassembled WGS sequence"/>
</dbReference>
<evidence type="ECO:0000256" key="2">
    <source>
        <dbReference type="SAM" id="MobiDB-lite"/>
    </source>
</evidence>
<evidence type="ECO:0000256" key="1">
    <source>
        <dbReference type="SAM" id="Coils"/>
    </source>
</evidence>
<accession>A0AAD2D6J6</accession>
<feature type="coiled-coil region" evidence="1">
    <location>
        <begin position="378"/>
        <end position="426"/>
    </location>
</feature>
<dbReference type="AlphaFoldDB" id="A0AAD2D6J6"/>
<proteinExistence type="predicted"/>
<dbReference type="EMBL" id="CAMPGE010025372">
    <property type="protein sequence ID" value="CAI2383134.1"/>
    <property type="molecule type" value="Genomic_DNA"/>
</dbReference>
<feature type="coiled-coil region" evidence="1">
    <location>
        <begin position="219"/>
        <end position="253"/>
    </location>
</feature>
<comment type="caution">
    <text evidence="3">The sequence shown here is derived from an EMBL/GenBank/DDBJ whole genome shotgun (WGS) entry which is preliminary data.</text>
</comment>
<gene>
    <name evidence="3" type="ORF">ECRASSUSDP1_LOCUS24625</name>
</gene>
<protein>
    <submittedName>
        <fullName evidence="3">Uncharacterized protein</fullName>
    </submittedName>
</protein>
<feature type="coiled-coil region" evidence="1">
    <location>
        <begin position="36"/>
        <end position="63"/>
    </location>
</feature>